<comment type="caution">
    <text evidence="3">The sequence shown here is derived from an EMBL/GenBank/DDBJ whole genome shotgun (WGS) entry which is preliminary data.</text>
</comment>
<dbReference type="InterPro" id="IPR005653">
    <property type="entry name" value="OstA-like_N"/>
</dbReference>
<keyword evidence="1" id="KW-0472">Membrane</keyword>
<feature type="transmembrane region" description="Helical" evidence="1">
    <location>
        <begin position="68"/>
        <end position="87"/>
    </location>
</feature>
<accession>A0ABR8E1T0</accession>
<evidence type="ECO:0000259" key="2">
    <source>
        <dbReference type="Pfam" id="PF03968"/>
    </source>
</evidence>
<dbReference type="Proteomes" id="UP000623440">
    <property type="component" value="Unassembled WGS sequence"/>
</dbReference>
<keyword evidence="1" id="KW-0812">Transmembrane</keyword>
<evidence type="ECO:0000313" key="4">
    <source>
        <dbReference type="Proteomes" id="UP000623440"/>
    </source>
</evidence>
<keyword evidence="1" id="KW-1133">Transmembrane helix</keyword>
<dbReference type="EMBL" id="JACJSI010000246">
    <property type="protein sequence ID" value="MBD2535205.1"/>
    <property type="molecule type" value="Genomic_DNA"/>
</dbReference>
<sequence length="203" mass="22502">MNFKSDKPTDLSELDIELLSHLTDLATEIEPDPIFQVQLETKLLQAHQSALKKANPIKISFRRWNRHLPLIAGVSLAITVILGLPTITSGRLPQWIALLLNSTVDTRANAQTIAQLIETGKITLQADAQEYNEDTQEVRAIGNATFVYSEAQIQGSADQIRFVPTGRQVILSGNVQILQKGEQLRGKEAICYLAQQQCTLSQD</sequence>
<evidence type="ECO:0000313" key="3">
    <source>
        <dbReference type="EMBL" id="MBD2535205.1"/>
    </source>
</evidence>
<protein>
    <recommendedName>
        <fullName evidence="2">Organic solvent tolerance-like N-terminal domain-containing protein</fullName>
    </recommendedName>
</protein>
<dbReference type="Pfam" id="PF03968">
    <property type="entry name" value="LptD_N"/>
    <property type="match status" value="1"/>
</dbReference>
<dbReference type="RefSeq" id="WP_190918571.1">
    <property type="nucleotide sequence ID" value="NZ_JACJSI010000246.1"/>
</dbReference>
<keyword evidence="4" id="KW-1185">Reference proteome</keyword>
<proteinExistence type="predicted"/>
<dbReference type="Gene3D" id="2.60.450.10">
    <property type="entry name" value="Lipopolysaccharide (LPS) transport protein A like domain"/>
    <property type="match status" value="1"/>
</dbReference>
<reference evidence="3 4" key="1">
    <citation type="journal article" date="2020" name="ISME J.">
        <title>Comparative genomics reveals insights into cyanobacterial evolution and habitat adaptation.</title>
        <authorList>
            <person name="Chen M.Y."/>
            <person name="Teng W.K."/>
            <person name="Zhao L."/>
            <person name="Hu C.X."/>
            <person name="Zhou Y.K."/>
            <person name="Han B.P."/>
            <person name="Song L.R."/>
            <person name="Shu W.S."/>
        </authorList>
    </citation>
    <scope>NUCLEOTIDE SEQUENCE [LARGE SCALE GENOMIC DNA]</scope>
    <source>
        <strain evidence="3 4">FACHB-838</strain>
    </source>
</reference>
<organism evidence="3 4">
    <name type="scientific">Nostoc flagelliforme FACHB-838</name>
    <dbReference type="NCBI Taxonomy" id="2692904"/>
    <lineage>
        <taxon>Bacteria</taxon>
        <taxon>Bacillati</taxon>
        <taxon>Cyanobacteriota</taxon>
        <taxon>Cyanophyceae</taxon>
        <taxon>Nostocales</taxon>
        <taxon>Nostocaceae</taxon>
        <taxon>Nostoc</taxon>
    </lineage>
</organism>
<evidence type="ECO:0000256" key="1">
    <source>
        <dbReference type="SAM" id="Phobius"/>
    </source>
</evidence>
<feature type="domain" description="Organic solvent tolerance-like N-terminal" evidence="2">
    <location>
        <begin position="117"/>
        <end position="196"/>
    </location>
</feature>
<name>A0ABR8E1T0_9NOSO</name>
<gene>
    <name evidence="3" type="ORF">H6G97_39670</name>
</gene>